<proteinExistence type="predicted"/>
<name>A0A8I0N061_9GAMM</name>
<dbReference type="Proteomes" id="UP000660708">
    <property type="component" value="Unassembled WGS sequence"/>
</dbReference>
<dbReference type="Gene3D" id="3.40.50.10600">
    <property type="entry name" value="SpoIIaa-like domains"/>
    <property type="match status" value="1"/>
</dbReference>
<accession>A0A8I0N061</accession>
<gene>
    <name evidence="1" type="ORF">PPEP_b1074</name>
</gene>
<comment type="caution">
    <text evidence="1">The sequence shown here is derived from an EMBL/GenBank/DDBJ whole genome shotgun (WGS) entry which is preliminary data.</text>
</comment>
<evidence type="ECO:0008006" key="3">
    <source>
        <dbReference type="Google" id="ProtNLM"/>
    </source>
</evidence>
<dbReference type="RefSeq" id="WP_147390708.1">
    <property type="nucleotide sequence ID" value="NZ_AQHF01000034.1"/>
</dbReference>
<dbReference type="AlphaFoldDB" id="A0A8I0N061"/>
<dbReference type="InterPro" id="IPR036513">
    <property type="entry name" value="STAS_dom_sf"/>
</dbReference>
<organism evidence="1 2">
    <name type="scientific">Pseudoalteromonas peptidolytica F12-50-A1</name>
    <dbReference type="NCBI Taxonomy" id="1315280"/>
    <lineage>
        <taxon>Bacteria</taxon>
        <taxon>Pseudomonadati</taxon>
        <taxon>Pseudomonadota</taxon>
        <taxon>Gammaproteobacteria</taxon>
        <taxon>Alteromonadales</taxon>
        <taxon>Pseudoalteromonadaceae</taxon>
        <taxon>Pseudoalteromonas</taxon>
    </lineage>
</organism>
<sequence>MSDSFHGISIGTERRQNDIYLTLTLSGKLTHEDYVTIMPIIEEVIKTVKSPQVYALIDAIDFKGWELRAMWDDFQIVLSHSHEFKRVAIYGGKKWHRLAALIGNWIITGEVKYFRDKNQAILWIENKS</sequence>
<dbReference type="EMBL" id="AQHF01000034">
    <property type="protein sequence ID" value="MBE0349145.1"/>
    <property type="molecule type" value="Genomic_DNA"/>
</dbReference>
<dbReference type="SUPFAM" id="SSF52091">
    <property type="entry name" value="SpoIIaa-like"/>
    <property type="match status" value="1"/>
</dbReference>
<evidence type="ECO:0000313" key="2">
    <source>
        <dbReference type="Proteomes" id="UP000660708"/>
    </source>
</evidence>
<reference evidence="1 2" key="1">
    <citation type="submission" date="2015-06" db="EMBL/GenBank/DDBJ databases">
        <title>Genome sequence of Pseudoalteromonas peptidolytica.</title>
        <authorList>
            <person name="Xie B.-B."/>
            <person name="Rong J.-C."/>
            <person name="Qin Q.-L."/>
            <person name="Zhang Y.-Z."/>
        </authorList>
    </citation>
    <scope>NUCLEOTIDE SEQUENCE [LARGE SCALE GENOMIC DNA]</scope>
    <source>
        <strain evidence="1 2">F12-50-A1</strain>
    </source>
</reference>
<keyword evidence="2" id="KW-1185">Reference proteome</keyword>
<evidence type="ECO:0000313" key="1">
    <source>
        <dbReference type="EMBL" id="MBE0349145.1"/>
    </source>
</evidence>
<protein>
    <recommendedName>
        <fullName evidence="3">STAS/SEC14 domain-containing protein</fullName>
    </recommendedName>
</protein>
<dbReference type="InterPro" id="IPR038396">
    <property type="entry name" value="SpoIIAA-like_sf"/>
</dbReference>
<dbReference type="InterPro" id="IPR021866">
    <property type="entry name" value="SpoIIAA-like"/>
</dbReference>
<dbReference type="Pfam" id="PF11964">
    <property type="entry name" value="SpoIIAA-like"/>
    <property type="match status" value="1"/>
</dbReference>